<evidence type="ECO:0000313" key="2">
    <source>
        <dbReference type="EMBL" id="KGQ08657.1"/>
    </source>
</evidence>
<evidence type="ECO:0000313" key="3">
    <source>
        <dbReference type="Proteomes" id="UP000030106"/>
    </source>
</evidence>
<dbReference type="Proteomes" id="UP000030106">
    <property type="component" value="Unassembled WGS sequence"/>
</dbReference>
<accession>A0A0A2VQR2</accession>
<protein>
    <submittedName>
        <fullName evidence="2">Uncharacterized protein</fullName>
    </submittedName>
</protein>
<dbReference type="EMBL" id="ANFO01000561">
    <property type="protein sequence ID" value="KGQ08657.1"/>
    <property type="molecule type" value="Genomic_DNA"/>
</dbReference>
<sequence length="151" mass="16626">MLVRPLGINGGEACPGYRPPAPVSPTASVADSQVSNCIRTKSRFASCNSVNTVLNPLLIDAQTGWSHPATAQRAAQHRERPNFGKRQSEEQKETLKAWSQDNKRCPPHARSCMPPPASSHIEDAATLASNKKNNKDLSSEDKLDWLRKVLW</sequence>
<comment type="caution">
    <text evidence="2">The sequence shown here is derived from an EMBL/GenBank/DDBJ whole genome shotgun (WGS) entry which is preliminary data.</text>
</comment>
<dbReference type="HOGENOM" id="CLU_1731123_0_0_1"/>
<gene>
    <name evidence="2" type="ORF">BBAD15_g6007</name>
</gene>
<evidence type="ECO:0000256" key="1">
    <source>
        <dbReference type="SAM" id="MobiDB-lite"/>
    </source>
</evidence>
<feature type="compositionally biased region" description="Basic and acidic residues" evidence="1">
    <location>
        <begin position="76"/>
        <end position="95"/>
    </location>
</feature>
<feature type="region of interest" description="Disordered" evidence="1">
    <location>
        <begin position="68"/>
        <end position="139"/>
    </location>
</feature>
<proteinExistence type="predicted"/>
<reference evidence="2 3" key="1">
    <citation type="submission" date="2012-10" db="EMBL/GenBank/DDBJ databases">
        <title>Genome sequencing and analysis of entomopathogenic fungi Beauveria bassiana D1-5.</title>
        <authorList>
            <person name="Li Q."/>
            <person name="Wang L."/>
            <person name="Zhang Z."/>
            <person name="Wang Q."/>
            <person name="Ren J."/>
            <person name="Wang M."/>
            <person name="Xu W."/>
            <person name="Wang J."/>
            <person name="Lu Y."/>
            <person name="Du Q."/>
            <person name="Sun Z."/>
        </authorList>
    </citation>
    <scope>NUCLEOTIDE SEQUENCE [LARGE SCALE GENOMIC DNA]</scope>
    <source>
        <strain evidence="2 3">D1-5</strain>
    </source>
</reference>
<dbReference type="AlphaFoldDB" id="A0A0A2VQR2"/>
<name>A0A0A2VQR2_BEABA</name>
<organism evidence="2 3">
    <name type="scientific">Beauveria bassiana D1-5</name>
    <dbReference type="NCBI Taxonomy" id="1245745"/>
    <lineage>
        <taxon>Eukaryota</taxon>
        <taxon>Fungi</taxon>
        <taxon>Dikarya</taxon>
        <taxon>Ascomycota</taxon>
        <taxon>Pezizomycotina</taxon>
        <taxon>Sordariomycetes</taxon>
        <taxon>Hypocreomycetidae</taxon>
        <taxon>Hypocreales</taxon>
        <taxon>Cordycipitaceae</taxon>
        <taxon>Beauveria</taxon>
    </lineage>
</organism>